<keyword evidence="2 6" id="KW-0812">Transmembrane</keyword>
<feature type="region of interest" description="Disordered" evidence="5">
    <location>
        <begin position="248"/>
        <end position="287"/>
    </location>
</feature>
<evidence type="ECO:0000313" key="8">
    <source>
        <dbReference type="Proteomes" id="UP000774326"/>
    </source>
</evidence>
<feature type="transmembrane region" description="Helical" evidence="6">
    <location>
        <begin position="185"/>
        <end position="206"/>
    </location>
</feature>
<reference evidence="7" key="2">
    <citation type="submission" date="2021-01" db="EMBL/GenBank/DDBJ databases">
        <authorList>
            <person name="Schikora-Tamarit M.A."/>
        </authorList>
    </citation>
    <scope>NUCLEOTIDE SEQUENCE</scope>
    <source>
        <strain evidence="7">CBS2887</strain>
    </source>
</reference>
<organism evidence="7 8">
    <name type="scientific">Wickerhamomyces pijperi</name>
    <name type="common">Yeast</name>
    <name type="synonym">Pichia pijperi</name>
    <dbReference type="NCBI Taxonomy" id="599730"/>
    <lineage>
        <taxon>Eukaryota</taxon>
        <taxon>Fungi</taxon>
        <taxon>Dikarya</taxon>
        <taxon>Ascomycota</taxon>
        <taxon>Saccharomycotina</taxon>
        <taxon>Saccharomycetes</taxon>
        <taxon>Phaffomycetales</taxon>
        <taxon>Wickerhamomycetaceae</taxon>
        <taxon>Wickerhamomyces</taxon>
    </lineage>
</organism>
<dbReference type="Proteomes" id="UP000774326">
    <property type="component" value="Unassembled WGS sequence"/>
</dbReference>
<protein>
    <recommendedName>
        <fullName evidence="9">Derlin</fullName>
    </recommendedName>
</protein>
<reference evidence="7" key="1">
    <citation type="journal article" date="2021" name="Open Biol.">
        <title>Shared evolutionary footprints suggest mitochondrial oxidative damage underlies multiple complex I losses in fungi.</title>
        <authorList>
            <person name="Schikora-Tamarit M.A."/>
            <person name="Marcet-Houben M."/>
            <person name="Nosek J."/>
            <person name="Gabaldon T."/>
        </authorList>
    </citation>
    <scope>NUCLEOTIDE SEQUENCE</scope>
    <source>
        <strain evidence="7">CBS2887</strain>
    </source>
</reference>
<evidence type="ECO:0000313" key="7">
    <source>
        <dbReference type="EMBL" id="KAH3673754.1"/>
    </source>
</evidence>
<keyword evidence="4 6" id="KW-0472">Membrane</keyword>
<name>A0A9P8PM44_WICPI</name>
<evidence type="ECO:0008006" key="9">
    <source>
        <dbReference type="Google" id="ProtNLM"/>
    </source>
</evidence>
<dbReference type="EMBL" id="JAEUBG010005584">
    <property type="protein sequence ID" value="KAH3673754.1"/>
    <property type="molecule type" value="Genomic_DNA"/>
</dbReference>
<evidence type="ECO:0000256" key="6">
    <source>
        <dbReference type="SAM" id="Phobius"/>
    </source>
</evidence>
<comment type="caution">
    <text evidence="7">The sequence shown here is derived from an EMBL/GenBank/DDBJ whole genome shotgun (WGS) entry which is preliminary data.</text>
</comment>
<dbReference type="SUPFAM" id="SSF144091">
    <property type="entry name" value="Rhomboid-like"/>
    <property type="match status" value="1"/>
</dbReference>
<evidence type="ECO:0000256" key="3">
    <source>
        <dbReference type="ARBA" id="ARBA00022989"/>
    </source>
</evidence>
<evidence type="ECO:0000256" key="4">
    <source>
        <dbReference type="ARBA" id="ARBA00023136"/>
    </source>
</evidence>
<gene>
    <name evidence="7" type="ORF">WICPIJ_009665</name>
</gene>
<evidence type="ECO:0000256" key="5">
    <source>
        <dbReference type="SAM" id="MobiDB-lite"/>
    </source>
</evidence>
<dbReference type="PANTHER" id="PTHR43066:SF21">
    <property type="entry name" value="UBIQUITIN-ASSOCIATED DOMAIN-CONTAINING PROTEIN 2"/>
    <property type="match status" value="1"/>
</dbReference>
<feature type="transmembrane region" description="Helical" evidence="6">
    <location>
        <begin position="58"/>
        <end position="77"/>
    </location>
</feature>
<dbReference type="PANTHER" id="PTHR43066">
    <property type="entry name" value="RHOMBOID-RELATED PROTEIN"/>
    <property type="match status" value="1"/>
</dbReference>
<feature type="transmembrane region" description="Helical" evidence="6">
    <location>
        <begin position="16"/>
        <end position="38"/>
    </location>
</feature>
<feature type="transmembrane region" description="Helical" evidence="6">
    <location>
        <begin position="89"/>
        <end position="109"/>
    </location>
</feature>
<sequence>MSIPPSGFRSLPISKILIVLTATIPLISSLASIKYLYYLSLSPFISEYQQYWRILSSQISFINESEVLLAVVLLYQFRAVERFISSYRYLSMITVFWCYNSLLITLLIGTDLYLNRLGLFIPVDKFPSGPFAIITGLYAIYKAYIPVTYTFDIYHTENYKITLNDQILVNLLTLQLTLSQGWCSIWTGFMGYTVAWLVINGVLPGLKWRIPFYKDLSALLLNKTTSTEGAQTVALSNGAADSTTFANRAVSPNDEDDDRNNIMNRDEDEDPAETRPLASQFLDTFRR</sequence>
<keyword evidence="3 6" id="KW-1133">Transmembrane helix</keyword>
<evidence type="ECO:0000256" key="2">
    <source>
        <dbReference type="ARBA" id="ARBA00022692"/>
    </source>
</evidence>
<dbReference type="AlphaFoldDB" id="A0A9P8PM44"/>
<dbReference type="InterPro" id="IPR035952">
    <property type="entry name" value="Rhomboid-like_sf"/>
</dbReference>
<comment type="subcellular location">
    <subcellularLocation>
        <location evidence="1">Membrane</location>
        <topology evidence="1">Multi-pass membrane protein</topology>
    </subcellularLocation>
</comment>
<proteinExistence type="predicted"/>
<dbReference type="OrthoDB" id="272778at2759"/>
<dbReference type="GO" id="GO:0004252">
    <property type="term" value="F:serine-type endopeptidase activity"/>
    <property type="evidence" value="ECO:0007669"/>
    <property type="project" value="TreeGrafter"/>
</dbReference>
<accession>A0A9P8PM44</accession>
<keyword evidence="8" id="KW-1185">Reference proteome</keyword>
<evidence type="ECO:0000256" key="1">
    <source>
        <dbReference type="ARBA" id="ARBA00004141"/>
    </source>
</evidence>
<dbReference type="GO" id="GO:0016020">
    <property type="term" value="C:membrane"/>
    <property type="evidence" value="ECO:0007669"/>
    <property type="project" value="UniProtKB-SubCell"/>
</dbReference>